<comment type="caution">
    <text evidence="11">The sequence shown here is derived from an EMBL/GenBank/DDBJ whole genome shotgun (WGS) entry which is preliminary data.</text>
</comment>
<dbReference type="Pfam" id="PF01061">
    <property type="entry name" value="ABC2_membrane"/>
    <property type="match status" value="1"/>
</dbReference>
<keyword evidence="5" id="KW-0997">Cell inner membrane</keyword>
<feature type="transmembrane region" description="Helical" evidence="9">
    <location>
        <begin position="158"/>
        <end position="181"/>
    </location>
</feature>
<evidence type="ECO:0000256" key="6">
    <source>
        <dbReference type="ARBA" id="ARBA00022692"/>
    </source>
</evidence>
<comment type="caution">
    <text evidence="9">Lacks conserved residue(s) required for the propagation of feature annotation.</text>
</comment>
<evidence type="ECO:0000256" key="2">
    <source>
        <dbReference type="ARBA" id="ARBA00007783"/>
    </source>
</evidence>
<gene>
    <name evidence="11" type="ORF">JFN90_03790</name>
</gene>
<evidence type="ECO:0000256" key="1">
    <source>
        <dbReference type="ARBA" id="ARBA00004429"/>
    </source>
</evidence>
<feature type="transmembrane region" description="Helical" evidence="9">
    <location>
        <begin position="246"/>
        <end position="266"/>
    </location>
</feature>
<evidence type="ECO:0000256" key="4">
    <source>
        <dbReference type="ARBA" id="ARBA00022475"/>
    </source>
</evidence>
<sequence>MAIEESLQPELLLIEPDAPALHYWRDLWRYRELLWFLVWRDVLVRYKQTAIGVLWSLLRPLLAMIAFTLVFGLFAKMPSGEAPYPLLVFAAMLPWNFFANALSESSGALIGNANLLTKVYFPRMIIPLSSVIASLLDFAISLAVMAVIMLWYGVFPTWRVLALPLFLLLACVAATGAGLWFSALNVKYRDFRYVVPFLLQFGLYVSPVGFASAVVPEKWRLFYALNPMVGVIDGFRWALLGLKVEVFWPGIILSTFLSLLLLAGGLRFFRGTEKTMADVI</sequence>
<evidence type="ECO:0000313" key="11">
    <source>
        <dbReference type="EMBL" id="MBJ6799255.1"/>
    </source>
</evidence>
<evidence type="ECO:0000256" key="3">
    <source>
        <dbReference type="ARBA" id="ARBA00022448"/>
    </source>
</evidence>
<keyword evidence="12" id="KW-1185">Reference proteome</keyword>
<evidence type="ECO:0000256" key="7">
    <source>
        <dbReference type="ARBA" id="ARBA00022989"/>
    </source>
</evidence>
<feature type="transmembrane region" description="Helical" evidence="9">
    <location>
        <begin position="193"/>
        <end position="215"/>
    </location>
</feature>
<evidence type="ECO:0000313" key="12">
    <source>
        <dbReference type="Proteomes" id="UP000641025"/>
    </source>
</evidence>
<keyword evidence="3 9" id="KW-0813">Transport</keyword>
<comment type="similarity">
    <text evidence="2 9">Belongs to the ABC-2 integral membrane protein family.</text>
</comment>
<feature type="transmembrane region" description="Helical" evidence="9">
    <location>
        <begin position="50"/>
        <end position="74"/>
    </location>
</feature>
<evidence type="ECO:0000259" key="10">
    <source>
        <dbReference type="PROSITE" id="PS51012"/>
    </source>
</evidence>
<dbReference type="InterPro" id="IPR047817">
    <property type="entry name" value="ABC2_TM_bact-type"/>
</dbReference>
<dbReference type="RefSeq" id="WP_199393769.1">
    <property type="nucleotide sequence ID" value="NZ_JAEMHK010000002.1"/>
</dbReference>
<dbReference type="PANTHER" id="PTHR30413:SF8">
    <property type="entry name" value="TRANSPORT PERMEASE PROTEIN"/>
    <property type="match status" value="1"/>
</dbReference>
<feature type="transmembrane region" description="Helical" evidence="9">
    <location>
        <begin position="124"/>
        <end position="152"/>
    </location>
</feature>
<evidence type="ECO:0000256" key="8">
    <source>
        <dbReference type="ARBA" id="ARBA00023136"/>
    </source>
</evidence>
<evidence type="ECO:0000256" key="5">
    <source>
        <dbReference type="ARBA" id="ARBA00022519"/>
    </source>
</evidence>
<keyword evidence="8 9" id="KW-0472">Membrane</keyword>
<comment type="subcellular location">
    <subcellularLocation>
        <location evidence="1">Cell inner membrane</location>
        <topology evidence="1">Multi-pass membrane protein</topology>
    </subcellularLocation>
    <subcellularLocation>
        <location evidence="9">Cell membrane</location>
        <topology evidence="9">Multi-pass membrane protein</topology>
    </subcellularLocation>
</comment>
<evidence type="ECO:0000256" key="9">
    <source>
        <dbReference type="RuleBase" id="RU361157"/>
    </source>
</evidence>
<feature type="domain" description="ABC transmembrane type-2" evidence="10">
    <location>
        <begin position="51"/>
        <end position="272"/>
    </location>
</feature>
<dbReference type="Proteomes" id="UP000641025">
    <property type="component" value="Unassembled WGS sequence"/>
</dbReference>
<dbReference type="InterPro" id="IPR013525">
    <property type="entry name" value="ABC2_TM"/>
</dbReference>
<dbReference type="PROSITE" id="PS51012">
    <property type="entry name" value="ABC_TM2"/>
    <property type="match status" value="1"/>
</dbReference>
<keyword evidence="7 9" id="KW-1133">Transmembrane helix</keyword>
<dbReference type="EMBL" id="JAEMHK010000002">
    <property type="protein sequence ID" value="MBJ6799255.1"/>
    <property type="molecule type" value="Genomic_DNA"/>
</dbReference>
<name>A0ABS0YMZ3_9BACT</name>
<proteinExistence type="inferred from homology"/>
<reference evidence="11 12" key="1">
    <citation type="submission" date="2020-12" db="EMBL/GenBank/DDBJ databases">
        <title>Geomonas sp. Red259, isolated from paddy soil.</title>
        <authorList>
            <person name="Xu Z."/>
            <person name="Zhang Z."/>
            <person name="Masuda Y."/>
            <person name="Itoh H."/>
            <person name="Senoo K."/>
        </authorList>
    </citation>
    <scope>NUCLEOTIDE SEQUENCE [LARGE SCALE GENOMIC DNA]</scope>
    <source>
        <strain evidence="11 12">Red259</strain>
    </source>
</reference>
<organism evidence="11 12">
    <name type="scientific">Geomonas propionica</name>
    <dbReference type="NCBI Taxonomy" id="2798582"/>
    <lineage>
        <taxon>Bacteria</taxon>
        <taxon>Pseudomonadati</taxon>
        <taxon>Thermodesulfobacteriota</taxon>
        <taxon>Desulfuromonadia</taxon>
        <taxon>Geobacterales</taxon>
        <taxon>Geobacteraceae</taxon>
        <taxon>Geomonas</taxon>
    </lineage>
</organism>
<keyword evidence="4 9" id="KW-1003">Cell membrane</keyword>
<protein>
    <recommendedName>
        <fullName evidence="9">Transport permease protein</fullName>
    </recommendedName>
</protein>
<keyword evidence="6 9" id="KW-0812">Transmembrane</keyword>
<accession>A0ABS0YMZ3</accession>
<dbReference type="PANTHER" id="PTHR30413">
    <property type="entry name" value="INNER MEMBRANE TRANSPORT PERMEASE"/>
    <property type="match status" value="1"/>
</dbReference>